<dbReference type="Gene3D" id="3.80.10.10">
    <property type="entry name" value="Ribonuclease Inhibitor"/>
    <property type="match status" value="1"/>
</dbReference>
<organism evidence="2 3">
    <name type="scientific">Penicillium roqueforti (strain FM164)</name>
    <dbReference type="NCBI Taxonomy" id="1365484"/>
    <lineage>
        <taxon>Eukaryota</taxon>
        <taxon>Fungi</taxon>
        <taxon>Dikarya</taxon>
        <taxon>Ascomycota</taxon>
        <taxon>Pezizomycotina</taxon>
        <taxon>Eurotiomycetes</taxon>
        <taxon>Eurotiomycetidae</taxon>
        <taxon>Eurotiales</taxon>
        <taxon>Aspergillaceae</taxon>
        <taxon>Penicillium</taxon>
    </lineage>
</organism>
<dbReference type="SUPFAM" id="SSF81383">
    <property type="entry name" value="F-box domain"/>
    <property type="match status" value="1"/>
</dbReference>
<protein>
    <submittedName>
        <fullName evidence="2">F-box domain, cyclin-like</fullName>
    </submittedName>
</protein>
<sequence>MLSTLPAELLLLITSHLDSHTDILRLASCCRAFYPLLLPKVFTSLDLIEHHYGRLSHLAHTLAFNPTLAQEVRTLRVSHEWLRPSVMRYEQEVILPVLKSILGPDDSLSTWDQELQTQGSHDAWTVLLLALLPNLEDLVVQVHEYSNYTLEWMARIAEKEGSGLSKLRHLTVVCSDTDGGLSSSHFLPILRLPSLRSFCGDMIFDGEKDVEDQAFNTASYGSDNARYSNVTHIHLKSSCSRRGFASFIGAAKSLESFIFEHADIPPFLEDEGMYAANYYPPLQRHRETLQTLTLTDAYTNNYSNYGTYGYEYIGSFAGFSALKQLRLQICHIVDWDRGWSGRNETVRNRFSDLLPLSLESIILDALEAQHIPELVEAVKDLLSGGRCPNLTYLEVKGDWMHVMQSTEESNTKPRPIPALLDHFANFNVELGLLCSAAGVEFRLRDLHIEDIIKQNRLEGF</sequence>
<dbReference type="EMBL" id="HG792017">
    <property type="protein sequence ID" value="CDM34427.1"/>
    <property type="molecule type" value="Genomic_DNA"/>
</dbReference>
<dbReference type="InterPro" id="IPR056867">
    <property type="entry name" value="LRR_15"/>
</dbReference>
<dbReference type="OrthoDB" id="5130616at2759"/>
<proteinExistence type="predicted"/>
<evidence type="ECO:0000313" key="3">
    <source>
        <dbReference type="Proteomes" id="UP000030686"/>
    </source>
</evidence>
<dbReference type="Pfam" id="PF12937">
    <property type="entry name" value="F-box-like"/>
    <property type="match status" value="1"/>
</dbReference>
<reference evidence="2" key="1">
    <citation type="journal article" date="2014" name="Nat. Commun.">
        <title>Multiple recent horizontal transfers of a large genomic region in cheese making fungi.</title>
        <authorList>
            <person name="Cheeseman K."/>
            <person name="Ropars J."/>
            <person name="Renault P."/>
            <person name="Dupont J."/>
            <person name="Gouzy J."/>
            <person name="Branca A."/>
            <person name="Abraham A.L."/>
            <person name="Ceppi M."/>
            <person name="Conseiller E."/>
            <person name="Debuchy R."/>
            <person name="Malagnac F."/>
            <person name="Goarin A."/>
            <person name="Silar P."/>
            <person name="Lacoste S."/>
            <person name="Sallet E."/>
            <person name="Bensimon A."/>
            <person name="Giraud T."/>
            <person name="Brygoo Y."/>
        </authorList>
    </citation>
    <scope>NUCLEOTIDE SEQUENCE [LARGE SCALE GENOMIC DNA]</scope>
    <source>
        <strain evidence="2">FM164</strain>
    </source>
</reference>
<dbReference type="InterPro" id="IPR036047">
    <property type="entry name" value="F-box-like_dom_sf"/>
</dbReference>
<dbReference type="SUPFAM" id="SSF52047">
    <property type="entry name" value="RNI-like"/>
    <property type="match status" value="1"/>
</dbReference>
<dbReference type="STRING" id="1365484.W6QY07"/>
<dbReference type="Proteomes" id="UP000030686">
    <property type="component" value="Unassembled WGS sequence"/>
</dbReference>
<dbReference type="AlphaFoldDB" id="W6QY07"/>
<dbReference type="OMA" id="NVTHIHL"/>
<accession>W6QY07</accession>
<dbReference type="CDD" id="cd09917">
    <property type="entry name" value="F-box_SF"/>
    <property type="match status" value="1"/>
</dbReference>
<keyword evidence="3" id="KW-1185">Reference proteome</keyword>
<evidence type="ECO:0000259" key="1">
    <source>
        <dbReference type="PROSITE" id="PS50181"/>
    </source>
</evidence>
<dbReference type="PROSITE" id="PS50181">
    <property type="entry name" value="FBOX"/>
    <property type="match status" value="1"/>
</dbReference>
<gene>
    <name evidence="2" type="ORF">PROQFM164_S03g001151</name>
</gene>
<feature type="domain" description="F-box" evidence="1">
    <location>
        <begin position="1"/>
        <end position="45"/>
    </location>
</feature>
<dbReference type="Pfam" id="PF24969">
    <property type="entry name" value="LRR_15"/>
    <property type="match status" value="1"/>
</dbReference>
<name>W6QY07_PENRF</name>
<dbReference type="InterPro" id="IPR001810">
    <property type="entry name" value="F-box_dom"/>
</dbReference>
<evidence type="ECO:0000313" key="2">
    <source>
        <dbReference type="EMBL" id="CDM34427.1"/>
    </source>
</evidence>
<dbReference type="InterPro" id="IPR032675">
    <property type="entry name" value="LRR_dom_sf"/>
</dbReference>